<feature type="transmembrane region" description="Helical" evidence="5">
    <location>
        <begin position="6"/>
        <end position="28"/>
    </location>
</feature>
<evidence type="ECO:0000256" key="3">
    <source>
        <dbReference type="ARBA" id="ARBA00023054"/>
    </source>
</evidence>
<dbReference type="GO" id="GO:0006310">
    <property type="term" value="P:DNA recombination"/>
    <property type="evidence" value="ECO:0007669"/>
    <property type="project" value="UniProtKB-KW"/>
</dbReference>
<dbReference type="InterPro" id="IPR003798">
    <property type="entry name" value="DNA_recombination_RmuC"/>
</dbReference>
<keyword evidence="5" id="KW-1133">Transmembrane helix</keyword>
<dbReference type="PANTHER" id="PTHR30563:SF0">
    <property type="entry name" value="DNA RECOMBINATION PROTEIN RMUC"/>
    <property type="match status" value="1"/>
</dbReference>
<evidence type="ECO:0000256" key="4">
    <source>
        <dbReference type="ARBA" id="ARBA00023172"/>
    </source>
</evidence>
<evidence type="ECO:0000256" key="1">
    <source>
        <dbReference type="ARBA" id="ARBA00003416"/>
    </source>
</evidence>
<keyword evidence="5" id="KW-0472">Membrane</keyword>
<dbReference type="PANTHER" id="PTHR30563">
    <property type="entry name" value="DNA RECOMBINATION PROTEIN RMUC"/>
    <property type="match status" value="1"/>
</dbReference>
<protein>
    <submittedName>
        <fullName evidence="6">DNA recombination protein RmuC</fullName>
    </submittedName>
</protein>
<reference evidence="6" key="1">
    <citation type="journal article" date="2020" name="mSystems">
        <title>Genome- and Community-Level Interaction Insights into Carbon Utilization and Element Cycling Functions of Hydrothermarchaeota in Hydrothermal Sediment.</title>
        <authorList>
            <person name="Zhou Z."/>
            <person name="Liu Y."/>
            <person name="Xu W."/>
            <person name="Pan J."/>
            <person name="Luo Z.H."/>
            <person name="Li M."/>
        </authorList>
    </citation>
    <scope>NUCLEOTIDE SEQUENCE [LARGE SCALE GENOMIC DNA]</scope>
    <source>
        <strain evidence="6">SpSt-488</strain>
    </source>
</reference>
<comment type="caution">
    <text evidence="6">The sequence shown here is derived from an EMBL/GenBank/DDBJ whole genome shotgun (WGS) entry which is preliminary data.</text>
</comment>
<keyword evidence="4" id="KW-0233">DNA recombination</keyword>
<evidence type="ECO:0000256" key="5">
    <source>
        <dbReference type="SAM" id="Phobius"/>
    </source>
</evidence>
<dbReference type="Pfam" id="PF02646">
    <property type="entry name" value="RmuC"/>
    <property type="match status" value="1"/>
</dbReference>
<keyword evidence="5" id="KW-0812">Transmembrane</keyword>
<gene>
    <name evidence="6" type="ORF">ENS41_03910</name>
</gene>
<evidence type="ECO:0000313" key="6">
    <source>
        <dbReference type="EMBL" id="HGK28078.1"/>
    </source>
</evidence>
<dbReference type="EMBL" id="DSUT01000076">
    <property type="protein sequence ID" value="HGK28078.1"/>
    <property type="molecule type" value="Genomic_DNA"/>
</dbReference>
<evidence type="ECO:0000256" key="2">
    <source>
        <dbReference type="ARBA" id="ARBA00009840"/>
    </source>
</evidence>
<dbReference type="AlphaFoldDB" id="A0A7C4GGC2"/>
<sequence>MGTGSTILLVAAVAAFAGLFVVLLAALLRMRRPAADGQSLALLQQQLDALRQHTAETLNSNTLAVNQLLSDVTRQLNQRLAELGQAMQENTGQINTRLDNAARVVRDVSTGLGELAQATRQIYEVGKNIASLQEILRAPKLRGVIGELFLGDLLRQVVPNHHELQFRFRSGVAVDAVVRLGPRLVPIDAKFPLENFRRMLAAATEEESRAARRKFAADVKKHADTIAGKYILPDEGTFDFALMYIPAENVYYETVIRGDEGDESIGDYCVSRRVIPVSPSTLYANLQTIVLGLRGFAIEQRAGEIMDFIARLQTDFARFRSEFDTVGTHLNNARNRFEEAERQLSRFEERLALSVKPEPGHKPEVPP</sequence>
<comment type="function">
    <text evidence="1">Involved in DNA recombination.</text>
</comment>
<keyword evidence="3" id="KW-0175">Coiled coil</keyword>
<comment type="similarity">
    <text evidence="2">Belongs to the RmuC family.</text>
</comment>
<accession>A0A7C4GGC2</accession>
<proteinExistence type="inferred from homology"/>
<organism evidence="6">
    <name type="scientific">candidate division WOR-3 bacterium</name>
    <dbReference type="NCBI Taxonomy" id="2052148"/>
    <lineage>
        <taxon>Bacteria</taxon>
        <taxon>Bacteria division WOR-3</taxon>
    </lineage>
</organism>
<name>A0A7C4GGC2_UNCW3</name>